<evidence type="ECO:0000256" key="1">
    <source>
        <dbReference type="SAM" id="Phobius"/>
    </source>
</evidence>
<dbReference type="Proteomes" id="UP000499080">
    <property type="component" value="Unassembled WGS sequence"/>
</dbReference>
<sequence>MNGDMTSTDWSPTIHQNSRQLNSKIALTSLRLNTSSVRVLKRFYNSGNLYSHFVSIGLIWMCIAGLNKSFVIGFEEATNQRQPTAANEKAPEDLSEKVQQTLYLTATFIFMR</sequence>
<evidence type="ECO:0000313" key="3">
    <source>
        <dbReference type="Proteomes" id="UP000499080"/>
    </source>
</evidence>
<dbReference type="AlphaFoldDB" id="A0A4Y2P457"/>
<accession>A0A4Y2P457</accession>
<protein>
    <submittedName>
        <fullName evidence="2">Uncharacterized protein</fullName>
    </submittedName>
</protein>
<name>A0A4Y2P457_ARAVE</name>
<keyword evidence="1" id="KW-1133">Transmembrane helix</keyword>
<keyword evidence="1" id="KW-0812">Transmembrane</keyword>
<feature type="transmembrane region" description="Helical" evidence="1">
    <location>
        <begin position="49"/>
        <end position="66"/>
    </location>
</feature>
<comment type="caution">
    <text evidence="2">The sequence shown here is derived from an EMBL/GenBank/DDBJ whole genome shotgun (WGS) entry which is preliminary data.</text>
</comment>
<dbReference type="EMBL" id="BGPR01010196">
    <property type="protein sequence ID" value="GBN44796.1"/>
    <property type="molecule type" value="Genomic_DNA"/>
</dbReference>
<reference evidence="2 3" key="1">
    <citation type="journal article" date="2019" name="Sci. Rep.">
        <title>Orb-weaving spider Araneus ventricosus genome elucidates the spidroin gene catalogue.</title>
        <authorList>
            <person name="Kono N."/>
            <person name="Nakamura H."/>
            <person name="Ohtoshi R."/>
            <person name="Moran D.A.P."/>
            <person name="Shinohara A."/>
            <person name="Yoshida Y."/>
            <person name="Fujiwara M."/>
            <person name="Mori M."/>
            <person name="Tomita M."/>
            <person name="Arakawa K."/>
        </authorList>
    </citation>
    <scope>NUCLEOTIDE SEQUENCE [LARGE SCALE GENOMIC DNA]</scope>
</reference>
<gene>
    <name evidence="2" type="ORF">AVEN_253178_1</name>
</gene>
<keyword evidence="1" id="KW-0472">Membrane</keyword>
<proteinExistence type="predicted"/>
<keyword evidence="3" id="KW-1185">Reference proteome</keyword>
<organism evidence="2 3">
    <name type="scientific">Araneus ventricosus</name>
    <name type="common">Orbweaver spider</name>
    <name type="synonym">Epeira ventricosa</name>
    <dbReference type="NCBI Taxonomy" id="182803"/>
    <lineage>
        <taxon>Eukaryota</taxon>
        <taxon>Metazoa</taxon>
        <taxon>Ecdysozoa</taxon>
        <taxon>Arthropoda</taxon>
        <taxon>Chelicerata</taxon>
        <taxon>Arachnida</taxon>
        <taxon>Araneae</taxon>
        <taxon>Araneomorphae</taxon>
        <taxon>Entelegynae</taxon>
        <taxon>Araneoidea</taxon>
        <taxon>Araneidae</taxon>
        <taxon>Araneus</taxon>
    </lineage>
</organism>
<evidence type="ECO:0000313" key="2">
    <source>
        <dbReference type="EMBL" id="GBN44796.1"/>
    </source>
</evidence>